<feature type="domain" description="Mur ligase C-terminal" evidence="8">
    <location>
        <begin position="261"/>
        <end position="375"/>
    </location>
</feature>
<evidence type="ECO:0000256" key="7">
    <source>
        <dbReference type="HAMAP-Rule" id="MF_00639"/>
    </source>
</evidence>
<dbReference type="GO" id="GO:0009252">
    <property type="term" value="P:peptidoglycan biosynthetic process"/>
    <property type="evidence" value="ECO:0007669"/>
    <property type="project" value="UniProtKB-UniRule"/>
</dbReference>
<dbReference type="InterPro" id="IPR036565">
    <property type="entry name" value="Mur-like_cat_sf"/>
</dbReference>
<dbReference type="EMBL" id="JADHQC010000001">
    <property type="protein sequence ID" value="MBL6811260.1"/>
    <property type="molecule type" value="Genomic_DNA"/>
</dbReference>
<keyword evidence="3 7" id="KW-0963">Cytoplasm</keyword>
<evidence type="ECO:0000259" key="8">
    <source>
        <dbReference type="Pfam" id="PF02875"/>
    </source>
</evidence>
<keyword evidence="7" id="KW-0133">Cell shape</keyword>
<dbReference type="GO" id="GO:0005737">
    <property type="term" value="C:cytoplasm"/>
    <property type="evidence" value="ECO:0007669"/>
    <property type="project" value="UniProtKB-SubCell"/>
</dbReference>
<dbReference type="GO" id="GO:0051301">
    <property type="term" value="P:cell division"/>
    <property type="evidence" value="ECO:0007669"/>
    <property type="project" value="UniProtKB-KW"/>
</dbReference>
<dbReference type="PANTHER" id="PTHR43692:SF1">
    <property type="entry name" value="UDP-N-ACETYLMURAMOYLALANINE--D-GLUTAMATE LIGASE"/>
    <property type="match status" value="1"/>
</dbReference>
<dbReference type="InterPro" id="IPR036615">
    <property type="entry name" value="Mur_ligase_C_dom_sf"/>
</dbReference>
<feature type="binding site" evidence="7">
    <location>
        <begin position="109"/>
        <end position="115"/>
    </location>
    <ligand>
        <name>ATP</name>
        <dbReference type="ChEBI" id="CHEBI:30616"/>
    </ligand>
</feature>
<dbReference type="InterPro" id="IPR004101">
    <property type="entry name" value="Mur_ligase_C"/>
</dbReference>
<dbReference type="Gene3D" id="3.40.1190.10">
    <property type="entry name" value="Mur-like, catalytic domain"/>
    <property type="match status" value="1"/>
</dbReference>
<reference evidence="10" key="1">
    <citation type="submission" date="2020-10" db="EMBL/GenBank/DDBJ databases">
        <title>Microbiome of the Black Sea water column analyzed by genome centric metagenomics.</title>
        <authorList>
            <person name="Cabello-Yeves P.J."/>
            <person name="Callieri C."/>
            <person name="Picazo A."/>
            <person name="Mehrshad M."/>
            <person name="Haro-Moreno J.M."/>
            <person name="Roda-Garcia J."/>
            <person name="Dzembekova N."/>
            <person name="Slabakova V."/>
            <person name="Slabakova N."/>
            <person name="Moncheva S."/>
            <person name="Rodriguez-Valera F."/>
        </authorList>
    </citation>
    <scope>NUCLEOTIDE SEQUENCE</scope>
    <source>
        <strain evidence="10">BS307-5m-G49</strain>
    </source>
</reference>
<comment type="subcellular location">
    <subcellularLocation>
        <location evidence="1 7">Cytoplasm</location>
    </subcellularLocation>
</comment>
<comment type="similarity">
    <text evidence="7">Belongs to the MurCDEF family.</text>
</comment>
<proteinExistence type="inferred from homology"/>
<dbReference type="GO" id="GO:0005524">
    <property type="term" value="F:ATP binding"/>
    <property type="evidence" value="ECO:0007669"/>
    <property type="project" value="UniProtKB-UniRule"/>
</dbReference>
<dbReference type="SUPFAM" id="SSF53623">
    <property type="entry name" value="MurD-like peptide ligases, catalytic domain"/>
    <property type="match status" value="1"/>
</dbReference>
<evidence type="ECO:0000256" key="2">
    <source>
        <dbReference type="ARBA" id="ARBA00004752"/>
    </source>
</evidence>
<dbReference type="Gene3D" id="3.90.190.20">
    <property type="entry name" value="Mur ligase, C-terminal domain"/>
    <property type="match status" value="1"/>
</dbReference>
<comment type="function">
    <text evidence="7">Cell wall formation. Catalyzes the addition of glutamate to the nucleotide precursor UDP-N-acetylmuramoyl-L-alanine (UMA).</text>
</comment>
<dbReference type="Pfam" id="PF08245">
    <property type="entry name" value="Mur_ligase_M"/>
    <property type="match status" value="1"/>
</dbReference>
<dbReference type="Proteomes" id="UP000744438">
    <property type="component" value="Unassembled WGS sequence"/>
</dbReference>
<keyword evidence="5 7" id="KW-0547">Nucleotide-binding</keyword>
<dbReference type="PANTHER" id="PTHR43692">
    <property type="entry name" value="UDP-N-ACETYLMURAMOYLALANINE--D-GLUTAMATE LIGASE"/>
    <property type="match status" value="1"/>
</dbReference>
<evidence type="ECO:0000256" key="5">
    <source>
        <dbReference type="ARBA" id="ARBA00022741"/>
    </source>
</evidence>
<dbReference type="GO" id="GO:0008360">
    <property type="term" value="P:regulation of cell shape"/>
    <property type="evidence" value="ECO:0007669"/>
    <property type="project" value="UniProtKB-KW"/>
</dbReference>
<sequence length="400" mass="45398">MNSSKPVLILGKGITGESFRQYFSKKKQPFVTYDTRVKKDSFNLKKNLDFNFIVEEEIDFNNLKFIACSPGFDLNHNIIKTAKEKNVEIKSDVSIFLEENTSKKILISGTNGKSTVCSWLEKLFNYKNLDTIAIGNIGRPVLDFIEKKKDFFVVEVSSFHLDIAPLPNFKLSVLLNITPDHIDRHGSFNDYAKIKKKISDSSEISIVNENLKEFIPQADYFFSDKGSIKDQNFNAIKEICSSLNLNLLEKDILNCFAQLPHRMELFHQIDGNITFIDDSKATNVASSLEGLKSVDESKSLIVICGGRSKNQDFKNFTQYLNKRAKKIYFFGESIKILKKLLDSSKSQEVSNLDEAVHSALKIIESDSVLILSPACSSLDMFESFEERGKKFKDLVLNAKI</sequence>
<keyword evidence="7" id="KW-0961">Cell wall biogenesis/degradation</keyword>
<dbReference type="GO" id="GO:0008764">
    <property type="term" value="F:UDP-N-acetylmuramoylalanine-D-glutamate ligase activity"/>
    <property type="evidence" value="ECO:0007669"/>
    <property type="project" value="UniProtKB-UniRule"/>
</dbReference>
<dbReference type="Gene3D" id="3.40.50.720">
    <property type="entry name" value="NAD(P)-binding Rossmann-like Domain"/>
    <property type="match status" value="1"/>
</dbReference>
<accession>A0A937HZF4</accession>
<dbReference type="InterPro" id="IPR005762">
    <property type="entry name" value="MurD"/>
</dbReference>
<dbReference type="EC" id="6.3.2.9" evidence="7"/>
<protein>
    <recommendedName>
        <fullName evidence="7">UDP-N-acetylmuramoylalanine--D-glutamate ligase</fullName>
        <ecNumber evidence="7">6.3.2.9</ecNumber>
    </recommendedName>
    <alternativeName>
        <fullName evidence="7">D-glutamic acid-adding enzyme</fullName>
    </alternativeName>
    <alternativeName>
        <fullName evidence="7">UDP-N-acetylmuramoyl-L-alanyl-D-glutamate synthetase</fullName>
    </alternativeName>
</protein>
<keyword evidence="7" id="KW-0573">Peptidoglycan synthesis</keyword>
<comment type="pathway">
    <text evidence="2 7">Cell wall biogenesis; peptidoglycan biosynthesis.</text>
</comment>
<dbReference type="SUPFAM" id="SSF51984">
    <property type="entry name" value="MurCD N-terminal domain"/>
    <property type="match status" value="1"/>
</dbReference>
<dbReference type="InterPro" id="IPR013221">
    <property type="entry name" value="Mur_ligase_cen"/>
</dbReference>
<keyword evidence="7" id="KW-0132">Cell division</keyword>
<dbReference type="HAMAP" id="MF_00639">
    <property type="entry name" value="MurD"/>
    <property type="match status" value="1"/>
</dbReference>
<evidence type="ECO:0000256" key="4">
    <source>
        <dbReference type="ARBA" id="ARBA00022598"/>
    </source>
</evidence>
<keyword evidence="7" id="KW-0131">Cell cycle</keyword>
<gene>
    <name evidence="7" type="primary">murD</name>
    <name evidence="10" type="ORF">ISQ63_00060</name>
</gene>
<keyword evidence="6 7" id="KW-0067">ATP-binding</keyword>
<feature type="domain" description="Mur ligase central" evidence="9">
    <location>
        <begin position="107"/>
        <end position="210"/>
    </location>
</feature>
<evidence type="ECO:0000256" key="1">
    <source>
        <dbReference type="ARBA" id="ARBA00004496"/>
    </source>
</evidence>
<evidence type="ECO:0000313" key="11">
    <source>
        <dbReference type="Proteomes" id="UP000744438"/>
    </source>
</evidence>
<name>A0A937HZF4_9GAMM</name>
<evidence type="ECO:0000313" key="10">
    <source>
        <dbReference type="EMBL" id="MBL6811260.1"/>
    </source>
</evidence>
<keyword evidence="4 7" id="KW-0436">Ligase</keyword>
<evidence type="ECO:0000256" key="6">
    <source>
        <dbReference type="ARBA" id="ARBA00022840"/>
    </source>
</evidence>
<dbReference type="Pfam" id="PF21799">
    <property type="entry name" value="MurD-like_N"/>
    <property type="match status" value="1"/>
</dbReference>
<organism evidence="10 11">
    <name type="scientific">SAR86 cluster bacterium</name>
    <dbReference type="NCBI Taxonomy" id="2030880"/>
    <lineage>
        <taxon>Bacteria</taxon>
        <taxon>Pseudomonadati</taxon>
        <taxon>Pseudomonadota</taxon>
        <taxon>Gammaproteobacteria</taxon>
        <taxon>SAR86 cluster</taxon>
    </lineage>
</organism>
<dbReference type="AlphaFoldDB" id="A0A937HZF4"/>
<comment type="caution">
    <text evidence="10">The sequence shown here is derived from an EMBL/GenBank/DDBJ whole genome shotgun (WGS) entry which is preliminary data.</text>
</comment>
<dbReference type="GO" id="GO:0071555">
    <property type="term" value="P:cell wall organization"/>
    <property type="evidence" value="ECO:0007669"/>
    <property type="project" value="UniProtKB-KW"/>
</dbReference>
<dbReference type="Pfam" id="PF02875">
    <property type="entry name" value="Mur_ligase_C"/>
    <property type="match status" value="1"/>
</dbReference>
<comment type="catalytic activity">
    <reaction evidence="7">
        <text>UDP-N-acetyl-alpha-D-muramoyl-L-alanine + D-glutamate + ATP = UDP-N-acetyl-alpha-D-muramoyl-L-alanyl-D-glutamate + ADP + phosphate + H(+)</text>
        <dbReference type="Rhea" id="RHEA:16429"/>
        <dbReference type="ChEBI" id="CHEBI:15378"/>
        <dbReference type="ChEBI" id="CHEBI:29986"/>
        <dbReference type="ChEBI" id="CHEBI:30616"/>
        <dbReference type="ChEBI" id="CHEBI:43474"/>
        <dbReference type="ChEBI" id="CHEBI:83898"/>
        <dbReference type="ChEBI" id="CHEBI:83900"/>
        <dbReference type="ChEBI" id="CHEBI:456216"/>
        <dbReference type="EC" id="6.3.2.9"/>
    </reaction>
</comment>
<evidence type="ECO:0000256" key="3">
    <source>
        <dbReference type="ARBA" id="ARBA00022490"/>
    </source>
</evidence>
<dbReference type="SUPFAM" id="SSF53244">
    <property type="entry name" value="MurD-like peptide ligases, peptide-binding domain"/>
    <property type="match status" value="1"/>
</dbReference>
<evidence type="ECO:0000259" key="9">
    <source>
        <dbReference type="Pfam" id="PF08245"/>
    </source>
</evidence>